<evidence type="ECO:0000313" key="10">
    <source>
        <dbReference type="EMBL" id="TPG57769.1"/>
    </source>
</evidence>
<name>A0A502G7C5_9PROT</name>
<dbReference type="GO" id="GO:0022857">
    <property type="term" value="F:transmembrane transporter activity"/>
    <property type="evidence" value="ECO:0007669"/>
    <property type="project" value="InterPro"/>
</dbReference>
<keyword evidence="7 8" id="KW-0472">Membrane</keyword>
<accession>A0A502G7C5</accession>
<proteinExistence type="inferred from homology"/>
<comment type="subcellular location">
    <subcellularLocation>
        <location evidence="1">Cell inner membrane</location>
        <topology evidence="1">Multi-pass membrane protein</topology>
    </subcellularLocation>
    <subcellularLocation>
        <location evidence="8">Cell membrane</location>
        <topology evidence="8">Multi-pass membrane protein</topology>
    </subcellularLocation>
</comment>
<reference evidence="10 11" key="1">
    <citation type="journal article" date="2019" name="Environ. Microbiol.">
        <title>Species interactions and distinct microbial communities in high Arctic permafrost affected cryosols are associated with the CH4 and CO2 gas fluxes.</title>
        <authorList>
            <person name="Altshuler I."/>
            <person name="Hamel J."/>
            <person name="Turney S."/>
            <person name="Magnuson E."/>
            <person name="Levesque R."/>
            <person name="Greer C."/>
            <person name="Whyte L.G."/>
        </authorList>
    </citation>
    <scope>NUCLEOTIDE SEQUENCE [LARGE SCALE GENOMIC DNA]</scope>
    <source>
        <strain evidence="10 11">S9.3B</strain>
    </source>
</reference>
<feature type="transmembrane region" description="Helical" evidence="8">
    <location>
        <begin position="190"/>
        <end position="212"/>
    </location>
</feature>
<evidence type="ECO:0000256" key="2">
    <source>
        <dbReference type="ARBA" id="ARBA00010072"/>
    </source>
</evidence>
<dbReference type="InterPro" id="IPR000515">
    <property type="entry name" value="MetI-like"/>
</dbReference>
<dbReference type="OrthoDB" id="7341446at2"/>
<evidence type="ECO:0000313" key="11">
    <source>
        <dbReference type="Proteomes" id="UP000317078"/>
    </source>
</evidence>
<feature type="domain" description="ABC transmembrane type-1" evidence="9">
    <location>
        <begin position="21"/>
        <end position="209"/>
    </location>
</feature>
<dbReference type="NCBIfam" id="TIGR01726">
    <property type="entry name" value="HEQRo_perm_3TM"/>
    <property type="match status" value="1"/>
</dbReference>
<dbReference type="InterPro" id="IPR035906">
    <property type="entry name" value="MetI-like_sf"/>
</dbReference>
<evidence type="ECO:0000256" key="8">
    <source>
        <dbReference type="RuleBase" id="RU363032"/>
    </source>
</evidence>
<evidence type="ECO:0000259" key="9">
    <source>
        <dbReference type="PROSITE" id="PS50928"/>
    </source>
</evidence>
<evidence type="ECO:0000256" key="7">
    <source>
        <dbReference type="ARBA" id="ARBA00023136"/>
    </source>
</evidence>
<evidence type="ECO:0000256" key="4">
    <source>
        <dbReference type="ARBA" id="ARBA00022475"/>
    </source>
</evidence>
<organism evidence="10 11">
    <name type="scientific">Muricoccus nepalensis</name>
    <dbReference type="NCBI Taxonomy" id="1854500"/>
    <lineage>
        <taxon>Bacteria</taxon>
        <taxon>Pseudomonadati</taxon>
        <taxon>Pseudomonadota</taxon>
        <taxon>Alphaproteobacteria</taxon>
        <taxon>Acetobacterales</taxon>
        <taxon>Roseomonadaceae</taxon>
        <taxon>Muricoccus</taxon>
    </lineage>
</organism>
<evidence type="ECO:0000256" key="5">
    <source>
        <dbReference type="ARBA" id="ARBA00022692"/>
    </source>
</evidence>
<dbReference type="PANTHER" id="PTHR30614">
    <property type="entry name" value="MEMBRANE COMPONENT OF AMINO ACID ABC TRANSPORTER"/>
    <property type="match status" value="1"/>
</dbReference>
<dbReference type="CDD" id="cd06261">
    <property type="entry name" value="TM_PBP2"/>
    <property type="match status" value="1"/>
</dbReference>
<evidence type="ECO:0000256" key="1">
    <source>
        <dbReference type="ARBA" id="ARBA00004429"/>
    </source>
</evidence>
<dbReference type="EMBL" id="RCZP01000007">
    <property type="protein sequence ID" value="TPG57769.1"/>
    <property type="molecule type" value="Genomic_DNA"/>
</dbReference>
<dbReference type="PANTHER" id="PTHR30614:SF35">
    <property type="entry name" value="ABC TRANSPORTER PERMEASE PROTEIN"/>
    <property type="match status" value="1"/>
</dbReference>
<feature type="transmembrane region" description="Helical" evidence="8">
    <location>
        <begin position="20"/>
        <end position="45"/>
    </location>
</feature>
<dbReference type="Proteomes" id="UP000317078">
    <property type="component" value="Unassembled WGS sequence"/>
</dbReference>
<sequence length="223" mass="23908">MGYTFQFGAVLASLDLLAKGAWLTVQLSLAAMLAGLAFGTLFAVLRSFGGRGAGIAIGAYVECIRNTPFLIQLFLIYFGLPSLGIALDPVEAALIGMSVNCAAYSTEIIRSGIMAVPRGQIEAARALAFSTTDIIRHIVLFPALRVAAPALGSQFVLVMLGSSVVSTVSAEELTAVGHVLETETFRPFEVYIIVTLIYLLIAFALKLLFAWLEQAWFSRRGRA</sequence>
<comment type="similarity">
    <text evidence="2">Belongs to the binding-protein-dependent transport system permease family. HisMQ subfamily.</text>
</comment>
<dbReference type="PROSITE" id="PS50928">
    <property type="entry name" value="ABC_TM1"/>
    <property type="match status" value="1"/>
</dbReference>
<comment type="caution">
    <text evidence="10">The sequence shown here is derived from an EMBL/GenBank/DDBJ whole genome shotgun (WGS) entry which is preliminary data.</text>
</comment>
<dbReference type="SUPFAM" id="SSF161098">
    <property type="entry name" value="MetI-like"/>
    <property type="match status" value="1"/>
</dbReference>
<dbReference type="Pfam" id="PF00528">
    <property type="entry name" value="BPD_transp_1"/>
    <property type="match status" value="1"/>
</dbReference>
<protein>
    <submittedName>
        <fullName evidence="10">Amino acid ABC transporter permease</fullName>
    </submittedName>
</protein>
<keyword evidence="11" id="KW-1185">Reference proteome</keyword>
<dbReference type="Gene3D" id="1.10.3720.10">
    <property type="entry name" value="MetI-like"/>
    <property type="match status" value="1"/>
</dbReference>
<keyword evidence="5 8" id="KW-0812">Transmembrane</keyword>
<dbReference type="InterPro" id="IPR043429">
    <property type="entry name" value="ArtM/GltK/GlnP/TcyL/YhdX-like"/>
</dbReference>
<dbReference type="RefSeq" id="WP_140882690.1">
    <property type="nucleotide sequence ID" value="NZ_RCZP01000007.1"/>
</dbReference>
<evidence type="ECO:0000256" key="3">
    <source>
        <dbReference type="ARBA" id="ARBA00022448"/>
    </source>
</evidence>
<evidence type="ECO:0000256" key="6">
    <source>
        <dbReference type="ARBA" id="ARBA00022989"/>
    </source>
</evidence>
<dbReference type="InterPro" id="IPR010065">
    <property type="entry name" value="AA_ABC_transptr_permease_3TM"/>
</dbReference>
<dbReference type="AlphaFoldDB" id="A0A502G7C5"/>
<gene>
    <name evidence="10" type="ORF">EAH89_10095</name>
</gene>
<keyword evidence="4" id="KW-1003">Cell membrane</keyword>
<dbReference type="GO" id="GO:0043190">
    <property type="term" value="C:ATP-binding cassette (ABC) transporter complex"/>
    <property type="evidence" value="ECO:0007669"/>
    <property type="project" value="InterPro"/>
</dbReference>
<keyword evidence="3 8" id="KW-0813">Transport</keyword>
<dbReference type="GO" id="GO:0006865">
    <property type="term" value="P:amino acid transport"/>
    <property type="evidence" value="ECO:0007669"/>
    <property type="project" value="TreeGrafter"/>
</dbReference>
<keyword evidence="6 8" id="KW-1133">Transmembrane helix</keyword>